<name>A0AAP0N2U5_9ROSI</name>
<dbReference type="InterPro" id="IPR006566">
    <property type="entry name" value="FBD"/>
</dbReference>
<comment type="caution">
    <text evidence="2">The sequence shown here is derived from an EMBL/GenBank/DDBJ whole genome shotgun (WGS) entry which is preliminary data.</text>
</comment>
<feature type="domain" description="FBD" evidence="1">
    <location>
        <begin position="39"/>
        <end position="104"/>
    </location>
</feature>
<evidence type="ECO:0000313" key="2">
    <source>
        <dbReference type="EMBL" id="KAK9229386.1"/>
    </source>
</evidence>
<dbReference type="AlphaFoldDB" id="A0AAP0N2U5"/>
<protein>
    <recommendedName>
        <fullName evidence="1">FBD domain-containing protein</fullName>
    </recommendedName>
</protein>
<dbReference type="PANTHER" id="PTHR31900:SF27">
    <property type="entry name" value="FBD DOMAIN-CONTAINING PROTEIN"/>
    <property type="match status" value="1"/>
</dbReference>
<organism evidence="2 3">
    <name type="scientific">Citrus x changshan-huyou</name>
    <dbReference type="NCBI Taxonomy" id="2935761"/>
    <lineage>
        <taxon>Eukaryota</taxon>
        <taxon>Viridiplantae</taxon>
        <taxon>Streptophyta</taxon>
        <taxon>Embryophyta</taxon>
        <taxon>Tracheophyta</taxon>
        <taxon>Spermatophyta</taxon>
        <taxon>Magnoliopsida</taxon>
        <taxon>eudicotyledons</taxon>
        <taxon>Gunneridae</taxon>
        <taxon>Pentapetalae</taxon>
        <taxon>rosids</taxon>
        <taxon>malvids</taxon>
        <taxon>Sapindales</taxon>
        <taxon>Rutaceae</taxon>
        <taxon>Aurantioideae</taxon>
        <taxon>Citrus</taxon>
    </lineage>
</organism>
<evidence type="ECO:0000313" key="3">
    <source>
        <dbReference type="Proteomes" id="UP001428341"/>
    </source>
</evidence>
<dbReference type="Pfam" id="PF08387">
    <property type="entry name" value="FBD"/>
    <property type="match status" value="1"/>
</dbReference>
<sequence length="160" mass="18150">MECSPYLEFLALEKEVLDEDQFVCDEWLRRWREPEPVPKGMLNCLKVIGIKGFQGKQYELTVVRFLLGNAEVLEKMVICSPPLSSDEETMLISETIFGYPRGFILRTFWVQCLCLRCLVSSQATILPFTPRTAGKICISKSAPSKWCCVEGMELKPTGSS</sequence>
<proteinExistence type="predicted"/>
<gene>
    <name evidence="2" type="ORF">WN944_022348</name>
</gene>
<evidence type="ECO:0000259" key="1">
    <source>
        <dbReference type="SMART" id="SM00579"/>
    </source>
</evidence>
<dbReference type="PANTHER" id="PTHR31900">
    <property type="entry name" value="F-BOX/RNI SUPERFAMILY PROTEIN-RELATED"/>
    <property type="match status" value="1"/>
</dbReference>
<keyword evidence="3" id="KW-1185">Reference proteome</keyword>
<accession>A0AAP0N2U5</accession>
<dbReference type="EMBL" id="JBCGBO010000001">
    <property type="protein sequence ID" value="KAK9229386.1"/>
    <property type="molecule type" value="Genomic_DNA"/>
</dbReference>
<dbReference type="SMART" id="SM00579">
    <property type="entry name" value="FBD"/>
    <property type="match status" value="1"/>
</dbReference>
<dbReference type="InterPro" id="IPR050232">
    <property type="entry name" value="FBL13/AtMIF1-like"/>
</dbReference>
<reference evidence="2 3" key="1">
    <citation type="submission" date="2024-05" db="EMBL/GenBank/DDBJ databases">
        <title>Haplotype-resolved chromosome-level genome assembly of Huyou (Citrus changshanensis).</title>
        <authorList>
            <person name="Miao C."/>
            <person name="Chen W."/>
            <person name="Wu Y."/>
            <person name="Wang L."/>
            <person name="Zhao S."/>
            <person name="Grierson D."/>
            <person name="Xu C."/>
            <person name="Chen K."/>
        </authorList>
    </citation>
    <scope>NUCLEOTIDE SEQUENCE [LARGE SCALE GENOMIC DNA]</scope>
    <source>
        <strain evidence="2">01-14</strain>
        <tissue evidence="2">Leaf</tissue>
    </source>
</reference>
<dbReference type="Proteomes" id="UP001428341">
    <property type="component" value="Unassembled WGS sequence"/>
</dbReference>